<dbReference type="KEGG" id="cbq:AL705_07030"/>
<dbReference type="Proteomes" id="UP000068137">
    <property type="component" value="Chromosome"/>
</dbReference>
<dbReference type="RefSeq" id="WP_053962400.1">
    <property type="nucleotide sequence ID" value="NZ_CP012390.1"/>
</dbReference>
<dbReference type="Pfam" id="PF02779">
    <property type="entry name" value="Transket_pyr"/>
    <property type="match status" value="1"/>
</dbReference>
<dbReference type="InterPro" id="IPR009014">
    <property type="entry name" value="Transketo_C/PFOR_II"/>
</dbReference>
<evidence type="ECO:0000256" key="2">
    <source>
        <dbReference type="ARBA" id="ARBA00007131"/>
    </source>
</evidence>
<dbReference type="FunFam" id="3.40.50.970:FF:000129">
    <property type="entry name" value="Transketolase"/>
    <property type="match status" value="1"/>
</dbReference>
<organism evidence="5 6">
    <name type="scientific">Lawsonella clevelandensis</name>
    <dbReference type="NCBI Taxonomy" id="1528099"/>
    <lineage>
        <taxon>Bacteria</taxon>
        <taxon>Bacillati</taxon>
        <taxon>Actinomycetota</taxon>
        <taxon>Actinomycetes</taxon>
        <taxon>Mycobacteriales</taxon>
        <taxon>Lawsonellaceae</taxon>
        <taxon>Lawsonella</taxon>
    </lineage>
</organism>
<dbReference type="InterPro" id="IPR051157">
    <property type="entry name" value="PDH/Transketolase"/>
</dbReference>
<dbReference type="SUPFAM" id="SSF52922">
    <property type="entry name" value="TK C-terminal domain-like"/>
    <property type="match status" value="1"/>
</dbReference>
<dbReference type="CDD" id="cd07033">
    <property type="entry name" value="TPP_PYR_DXS_TK_like"/>
    <property type="match status" value="1"/>
</dbReference>
<dbReference type="InterPro" id="IPR033248">
    <property type="entry name" value="Transketolase_C"/>
</dbReference>
<proteinExistence type="inferred from homology"/>
<protein>
    <submittedName>
        <fullName evidence="5">Transketolase</fullName>
    </submittedName>
</protein>
<reference evidence="5 6" key="1">
    <citation type="journal article" date="2015" name="Genome Announc.">
        <title>Complete Genome Sequences for Two Strains of a Novel Fastidious, Partially Acid-Fast, Gram-Positive Corynebacterineae Bacterium, Derived from Human Clinical Samples.</title>
        <authorList>
            <person name="Nicholson A.C."/>
            <person name="Bell M."/>
            <person name="Humrighouse B.W."/>
            <person name="McQuiston J.R."/>
        </authorList>
    </citation>
    <scope>NUCLEOTIDE SEQUENCE [LARGE SCALE GENOMIC DNA]</scope>
    <source>
        <strain evidence="5 6">X1698</strain>
    </source>
</reference>
<evidence type="ECO:0000256" key="3">
    <source>
        <dbReference type="ARBA" id="ARBA00023052"/>
    </source>
</evidence>
<gene>
    <name evidence="5" type="ORF">AL705_07030</name>
</gene>
<dbReference type="Pfam" id="PF02780">
    <property type="entry name" value="Transketolase_C"/>
    <property type="match status" value="1"/>
</dbReference>
<dbReference type="PANTHER" id="PTHR43825:SF1">
    <property type="entry name" value="TRANSKETOLASE-LIKE PYRIMIDINE-BINDING DOMAIN-CONTAINING PROTEIN"/>
    <property type="match status" value="1"/>
</dbReference>
<evidence type="ECO:0000256" key="1">
    <source>
        <dbReference type="ARBA" id="ARBA00001964"/>
    </source>
</evidence>
<dbReference type="Gene3D" id="3.40.50.920">
    <property type="match status" value="1"/>
</dbReference>
<dbReference type="STRING" id="1528099.AL705_07030"/>
<dbReference type="PANTHER" id="PTHR43825">
    <property type="entry name" value="PYRUVATE DEHYDROGENASE E1 COMPONENT"/>
    <property type="match status" value="1"/>
</dbReference>
<accession>A0A0M4MCR1</accession>
<evidence type="ECO:0000259" key="4">
    <source>
        <dbReference type="SMART" id="SM00861"/>
    </source>
</evidence>
<dbReference type="Gene3D" id="3.40.50.970">
    <property type="match status" value="1"/>
</dbReference>
<dbReference type="PATRIC" id="fig|1562462.4.peg.1438"/>
<dbReference type="OrthoDB" id="9759664at2"/>
<comment type="similarity">
    <text evidence="2">Belongs to the transketolase family.</text>
</comment>
<keyword evidence="3" id="KW-0786">Thiamine pyrophosphate</keyword>
<dbReference type="AlphaFoldDB" id="A0A0M4MCR1"/>
<dbReference type="InterPro" id="IPR005475">
    <property type="entry name" value="Transketolase-like_Pyr-bd"/>
</dbReference>
<evidence type="ECO:0000313" key="5">
    <source>
        <dbReference type="EMBL" id="ALE19333.1"/>
    </source>
</evidence>
<name>A0A0M4MCR1_9ACTN</name>
<evidence type="ECO:0000313" key="6">
    <source>
        <dbReference type="Proteomes" id="UP000068137"/>
    </source>
</evidence>
<sequence>MAGMTYTAQAQVDLSTAEIYGRVLTELAAEHEDIVGLSADLAKSTKIGLLGDKFPERFFNVGIAEQDMMGIAAGLAAAGFTPFVSTFAAFASMRACEQVRTDICYNKKNVKIIATHTGTSFGQAGTTHHCTEDIAIMRSFAGMVVLNPADGMSTAQAVEAAYEHDGPVYIRINRGFDQVVYEEPVENFRIGGSNTLREGTDLTIIACGAGVWRAVQAADFLKNEDGLSVRVIDLYSLKPLDEEAIKAAVSETRRIVTVEDHNIIGGMGSAVADVAATAGKGFTFKKLGVPDCWSIIGQPEDLMSYYGFDENGIINTVRELMKIEVEEDDDWDDEV</sequence>
<dbReference type="SUPFAM" id="SSF52518">
    <property type="entry name" value="Thiamin diphosphate-binding fold (THDP-binding)"/>
    <property type="match status" value="1"/>
</dbReference>
<comment type="cofactor">
    <cofactor evidence="1">
        <name>thiamine diphosphate</name>
        <dbReference type="ChEBI" id="CHEBI:58937"/>
    </cofactor>
</comment>
<dbReference type="GO" id="GO:0000287">
    <property type="term" value="F:magnesium ion binding"/>
    <property type="evidence" value="ECO:0007669"/>
    <property type="project" value="UniProtKB-ARBA"/>
</dbReference>
<dbReference type="InterPro" id="IPR029061">
    <property type="entry name" value="THDP-binding"/>
</dbReference>
<dbReference type="EMBL" id="CP012390">
    <property type="protein sequence ID" value="ALE19333.1"/>
    <property type="molecule type" value="Genomic_DNA"/>
</dbReference>
<dbReference type="SMART" id="SM00861">
    <property type="entry name" value="Transket_pyr"/>
    <property type="match status" value="1"/>
</dbReference>
<feature type="domain" description="Transketolase-like pyrimidine-binding" evidence="4">
    <location>
        <begin position="14"/>
        <end position="179"/>
    </location>
</feature>